<keyword evidence="3" id="KW-0804">Transcription</keyword>
<accession>A0A1M7XZQ3</accession>
<sequence length="246" mass="28508">MKNKIDHNSPIPIHIQVESYLRELIEQDEYQEGKFLPNEVELSKKMGISRNTFRAAMDRLVLEGLIIRKKGVGSKVNKTKIKTTLTEWDSFSREMTTKGKLLKTISKEVQWVEADEEIAAALDVKPGTAICRLERIRGVDEDPVVIFISYFHPRVGVKSDEKFDGRLYEILQDKYYCIPEISDEEIGALPCSGYFSKKLNISADIPVLFRKRKVLNAADKILELCYAYYRSDKFLYTIRIKREDMQ</sequence>
<protein>
    <submittedName>
        <fullName evidence="5">Transcriptional regulator, GntR family</fullName>
    </submittedName>
</protein>
<dbReference type="GO" id="GO:0003677">
    <property type="term" value="F:DNA binding"/>
    <property type="evidence" value="ECO:0007669"/>
    <property type="project" value="UniProtKB-KW"/>
</dbReference>
<evidence type="ECO:0000313" key="5">
    <source>
        <dbReference type="EMBL" id="SHO44664.1"/>
    </source>
</evidence>
<dbReference type="STRING" id="1121345.SAMN02745217_00679"/>
<reference evidence="5 6" key="1">
    <citation type="submission" date="2016-12" db="EMBL/GenBank/DDBJ databases">
        <authorList>
            <person name="Song W.-J."/>
            <person name="Kurnit D.M."/>
        </authorList>
    </citation>
    <scope>NUCLEOTIDE SEQUENCE [LARGE SCALE GENOMIC DNA]</scope>
    <source>
        <strain evidence="5 6">DSM 12503</strain>
    </source>
</reference>
<evidence type="ECO:0000256" key="2">
    <source>
        <dbReference type="ARBA" id="ARBA00023125"/>
    </source>
</evidence>
<dbReference type="GO" id="GO:0045892">
    <property type="term" value="P:negative regulation of DNA-templated transcription"/>
    <property type="evidence" value="ECO:0007669"/>
    <property type="project" value="TreeGrafter"/>
</dbReference>
<evidence type="ECO:0000259" key="4">
    <source>
        <dbReference type="PROSITE" id="PS50949"/>
    </source>
</evidence>
<dbReference type="EMBL" id="FRFD01000003">
    <property type="protein sequence ID" value="SHO44664.1"/>
    <property type="molecule type" value="Genomic_DNA"/>
</dbReference>
<dbReference type="SMART" id="SM00345">
    <property type="entry name" value="HTH_GNTR"/>
    <property type="match status" value="1"/>
</dbReference>
<dbReference type="OrthoDB" id="1648691at2"/>
<dbReference type="InterPro" id="IPR011663">
    <property type="entry name" value="UTRA"/>
</dbReference>
<dbReference type="InterPro" id="IPR036390">
    <property type="entry name" value="WH_DNA-bd_sf"/>
</dbReference>
<dbReference type="Gene3D" id="1.10.10.10">
    <property type="entry name" value="Winged helix-like DNA-binding domain superfamily/Winged helix DNA-binding domain"/>
    <property type="match status" value="1"/>
</dbReference>
<dbReference type="Pfam" id="PF00392">
    <property type="entry name" value="GntR"/>
    <property type="match status" value="1"/>
</dbReference>
<name>A0A1M7XZQ3_9FIRM</name>
<dbReference type="PANTHER" id="PTHR44846">
    <property type="entry name" value="MANNOSYL-D-GLYCERATE TRANSPORT/METABOLISM SYSTEM REPRESSOR MNGR-RELATED"/>
    <property type="match status" value="1"/>
</dbReference>
<dbReference type="SMART" id="SM00866">
    <property type="entry name" value="UTRA"/>
    <property type="match status" value="1"/>
</dbReference>
<keyword evidence="2" id="KW-0238">DNA-binding</keyword>
<evidence type="ECO:0000313" key="6">
    <source>
        <dbReference type="Proteomes" id="UP000184612"/>
    </source>
</evidence>
<dbReference type="GO" id="GO:0003700">
    <property type="term" value="F:DNA-binding transcription factor activity"/>
    <property type="evidence" value="ECO:0007669"/>
    <property type="project" value="InterPro"/>
</dbReference>
<keyword evidence="1" id="KW-0805">Transcription regulation</keyword>
<dbReference type="Pfam" id="PF07702">
    <property type="entry name" value="UTRA"/>
    <property type="match status" value="1"/>
</dbReference>
<dbReference type="SUPFAM" id="SSF64288">
    <property type="entry name" value="Chorismate lyase-like"/>
    <property type="match status" value="1"/>
</dbReference>
<evidence type="ECO:0000256" key="3">
    <source>
        <dbReference type="ARBA" id="ARBA00023163"/>
    </source>
</evidence>
<dbReference type="Gene3D" id="3.40.1410.10">
    <property type="entry name" value="Chorismate lyase-like"/>
    <property type="match status" value="1"/>
</dbReference>
<keyword evidence="6" id="KW-1185">Reference proteome</keyword>
<dbReference type="PROSITE" id="PS50949">
    <property type="entry name" value="HTH_GNTR"/>
    <property type="match status" value="1"/>
</dbReference>
<dbReference type="RefSeq" id="WP_073587360.1">
    <property type="nucleotide sequence ID" value="NZ_FRFD01000003.1"/>
</dbReference>
<organism evidence="5 6">
    <name type="scientific">Anaerocolumna xylanovorans DSM 12503</name>
    <dbReference type="NCBI Taxonomy" id="1121345"/>
    <lineage>
        <taxon>Bacteria</taxon>
        <taxon>Bacillati</taxon>
        <taxon>Bacillota</taxon>
        <taxon>Clostridia</taxon>
        <taxon>Lachnospirales</taxon>
        <taxon>Lachnospiraceae</taxon>
        <taxon>Anaerocolumna</taxon>
    </lineage>
</organism>
<evidence type="ECO:0000256" key="1">
    <source>
        <dbReference type="ARBA" id="ARBA00023015"/>
    </source>
</evidence>
<feature type="domain" description="HTH gntR-type" evidence="4">
    <location>
        <begin position="11"/>
        <end position="79"/>
    </location>
</feature>
<dbReference type="SUPFAM" id="SSF46785">
    <property type="entry name" value="Winged helix' DNA-binding domain"/>
    <property type="match status" value="1"/>
</dbReference>
<dbReference type="PANTHER" id="PTHR44846:SF1">
    <property type="entry name" value="MANNOSYL-D-GLYCERATE TRANSPORT_METABOLISM SYSTEM REPRESSOR MNGR-RELATED"/>
    <property type="match status" value="1"/>
</dbReference>
<dbReference type="Proteomes" id="UP000184612">
    <property type="component" value="Unassembled WGS sequence"/>
</dbReference>
<proteinExistence type="predicted"/>
<dbReference type="InterPro" id="IPR050679">
    <property type="entry name" value="Bact_HTH_transcr_reg"/>
</dbReference>
<dbReference type="InterPro" id="IPR000524">
    <property type="entry name" value="Tscrpt_reg_HTH_GntR"/>
</dbReference>
<dbReference type="InterPro" id="IPR036388">
    <property type="entry name" value="WH-like_DNA-bd_sf"/>
</dbReference>
<dbReference type="CDD" id="cd07377">
    <property type="entry name" value="WHTH_GntR"/>
    <property type="match status" value="1"/>
</dbReference>
<gene>
    <name evidence="5" type="ORF">SAMN02745217_00679</name>
</gene>
<dbReference type="InterPro" id="IPR028978">
    <property type="entry name" value="Chorismate_lyase_/UTRA_dom_sf"/>
</dbReference>
<dbReference type="AlphaFoldDB" id="A0A1M7XZQ3"/>
<dbReference type="PRINTS" id="PR00035">
    <property type="entry name" value="HTHGNTR"/>
</dbReference>